<keyword evidence="1" id="KW-1133">Transmembrane helix</keyword>
<evidence type="ECO:0000313" key="2">
    <source>
        <dbReference type="EMBL" id="CAL8076275.1"/>
    </source>
</evidence>
<feature type="transmembrane region" description="Helical" evidence="1">
    <location>
        <begin position="6"/>
        <end position="26"/>
    </location>
</feature>
<feature type="transmembrane region" description="Helical" evidence="1">
    <location>
        <begin position="227"/>
        <end position="247"/>
    </location>
</feature>
<feature type="transmembrane region" description="Helical" evidence="1">
    <location>
        <begin position="253"/>
        <end position="276"/>
    </location>
</feature>
<sequence length="354" mass="40146">MIPWFISIVFITAIIGLGSIVILIAAPTFAVEFHLELYHILIFIGLGSAALMELILTLWMYQDDRFMVVINELFIVHQRCLQARRNLTRNPPIISPNSSQNDKLSYTIYAIVILTGVWGPIAALGGVAANMDPFYFIFDKYFLPSAFERTISCILISSFMRYFLALLCTVEFIRFMTFAMFVIMLTLISLNYMLWEILLTRNNHEALKFYRMIRIGMGAVDRNLSKVLLILVFFSQIITVIGFWIAIKGSKFAPLLITMTGLCLAVVFVIGEALMFSGAAKLRNQSVAVLNRNKNKYFTPNLRGIHHGSYAAWAAQRTLGFHCGNLYIFSYSSCSNFLLQLMKNLADAVILFEP</sequence>
<reference evidence="2 3" key="1">
    <citation type="submission" date="2024-08" db="EMBL/GenBank/DDBJ databases">
        <authorList>
            <person name="Cucini C."/>
            <person name="Frati F."/>
        </authorList>
    </citation>
    <scope>NUCLEOTIDE SEQUENCE [LARGE SCALE GENOMIC DNA]</scope>
</reference>
<keyword evidence="1" id="KW-0812">Transmembrane</keyword>
<name>A0ABP1PUV4_9HEXA</name>
<comment type="caution">
    <text evidence="2">The sequence shown here is derived from an EMBL/GenBank/DDBJ whole genome shotgun (WGS) entry which is preliminary data.</text>
</comment>
<feature type="transmembrane region" description="Helical" evidence="1">
    <location>
        <begin position="172"/>
        <end position="194"/>
    </location>
</feature>
<evidence type="ECO:0000256" key="1">
    <source>
        <dbReference type="SAM" id="Phobius"/>
    </source>
</evidence>
<keyword evidence="3" id="KW-1185">Reference proteome</keyword>
<gene>
    <name evidence="2" type="ORF">ODALV1_LOCUS3417</name>
</gene>
<dbReference type="EMBL" id="CAXLJM020000011">
    <property type="protein sequence ID" value="CAL8076275.1"/>
    <property type="molecule type" value="Genomic_DNA"/>
</dbReference>
<accession>A0ABP1PUV4</accession>
<organism evidence="2 3">
    <name type="scientific">Orchesella dallaii</name>
    <dbReference type="NCBI Taxonomy" id="48710"/>
    <lineage>
        <taxon>Eukaryota</taxon>
        <taxon>Metazoa</taxon>
        <taxon>Ecdysozoa</taxon>
        <taxon>Arthropoda</taxon>
        <taxon>Hexapoda</taxon>
        <taxon>Collembola</taxon>
        <taxon>Entomobryomorpha</taxon>
        <taxon>Entomobryoidea</taxon>
        <taxon>Orchesellidae</taxon>
        <taxon>Orchesellinae</taxon>
        <taxon>Orchesella</taxon>
    </lineage>
</organism>
<protein>
    <recommendedName>
        <fullName evidence="4">Odorant receptor</fullName>
    </recommendedName>
</protein>
<feature type="transmembrane region" description="Helical" evidence="1">
    <location>
        <begin position="106"/>
        <end position="129"/>
    </location>
</feature>
<feature type="transmembrane region" description="Helical" evidence="1">
    <location>
        <begin position="38"/>
        <end position="61"/>
    </location>
</feature>
<evidence type="ECO:0008006" key="4">
    <source>
        <dbReference type="Google" id="ProtNLM"/>
    </source>
</evidence>
<dbReference type="Proteomes" id="UP001642540">
    <property type="component" value="Unassembled WGS sequence"/>
</dbReference>
<proteinExistence type="predicted"/>
<evidence type="ECO:0000313" key="3">
    <source>
        <dbReference type="Proteomes" id="UP001642540"/>
    </source>
</evidence>
<keyword evidence="1" id="KW-0472">Membrane</keyword>